<sequence>MNSSVSNFVRLSLYDDIENYLPIPYHLDERTNFSERYPKQRDGIVTKGYSESLKQIISTPREMRRYVRPPSINRNESHPQLIVHRTKPVRQTMHEEGDETYLMMHKSCGHLEIVKSSKESIQNPISLRQVKSVSTDTLDMNMEDNLKMNNLKRENIILEQQKDIAQVQTLVFYLSEQLMLNKFTGNITSTECESLLDNPFHHHCNHPQRKRQGQFPVQQRTMSDDTENQEDTRSQNSSYLKLSSDKYTETNEQLSINTIASVLNSQDKYGARNLKATLVTLDNTWLISWDKPESIDSEETTLSTITGYVLSINGIEMKRISSVNVTKSIINLSESVKYPVILKIQLTDENNCLSAPALITLNV</sequence>
<evidence type="ECO:0000313" key="4">
    <source>
        <dbReference type="Proteomes" id="UP000277204"/>
    </source>
</evidence>
<organism evidence="3 4">
    <name type="scientific">Schistosoma margrebowiei</name>
    <dbReference type="NCBI Taxonomy" id="48269"/>
    <lineage>
        <taxon>Eukaryota</taxon>
        <taxon>Metazoa</taxon>
        <taxon>Spiralia</taxon>
        <taxon>Lophotrochozoa</taxon>
        <taxon>Platyhelminthes</taxon>
        <taxon>Trematoda</taxon>
        <taxon>Digenea</taxon>
        <taxon>Strigeidida</taxon>
        <taxon>Schistosomatoidea</taxon>
        <taxon>Schistosomatidae</taxon>
        <taxon>Schistosoma</taxon>
    </lineage>
</organism>
<evidence type="ECO:0000313" key="3">
    <source>
        <dbReference type="EMBL" id="VDP43089.1"/>
    </source>
</evidence>
<dbReference type="Proteomes" id="UP000050790">
    <property type="component" value="Unassembled WGS sequence"/>
</dbReference>
<keyword evidence="1" id="KW-0175">Coiled coil</keyword>
<feature type="region of interest" description="Disordered" evidence="2">
    <location>
        <begin position="203"/>
        <end position="242"/>
    </location>
</feature>
<keyword evidence="4" id="KW-1185">Reference proteome</keyword>
<feature type="compositionally biased region" description="Basic residues" evidence="2">
    <location>
        <begin position="203"/>
        <end position="212"/>
    </location>
</feature>
<accession>A0A183N258</accession>
<dbReference type="WBParaSite" id="SMRG1_61670.1">
    <property type="protein sequence ID" value="SMRG1_61670.1"/>
    <property type="gene ID" value="SMRG1_61670"/>
</dbReference>
<evidence type="ECO:0000313" key="5">
    <source>
        <dbReference type="WBParaSite" id="SMRG1_61670.1"/>
    </source>
</evidence>
<dbReference type="Proteomes" id="UP000277204">
    <property type="component" value="Unassembled WGS sequence"/>
</dbReference>
<name>A0A183N258_9TREM</name>
<gene>
    <name evidence="3" type="ORF">SMRZ_LOCUS22383</name>
</gene>
<evidence type="ECO:0000256" key="1">
    <source>
        <dbReference type="SAM" id="Coils"/>
    </source>
</evidence>
<dbReference type="AlphaFoldDB" id="A0A183N258"/>
<feature type="coiled-coil region" evidence="1">
    <location>
        <begin position="141"/>
        <end position="168"/>
    </location>
</feature>
<dbReference type="OrthoDB" id="6256102at2759"/>
<dbReference type="EMBL" id="UZAI01019138">
    <property type="protein sequence ID" value="VDP43089.1"/>
    <property type="molecule type" value="Genomic_DNA"/>
</dbReference>
<evidence type="ECO:0000256" key="2">
    <source>
        <dbReference type="SAM" id="MobiDB-lite"/>
    </source>
</evidence>
<reference evidence="3 4" key="1">
    <citation type="submission" date="2018-11" db="EMBL/GenBank/DDBJ databases">
        <authorList>
            <consortium name="Pathogen Informatics"/>
        </authorList>
    </citation>
    <scope>NUCLEOTIDE SEQUENCE [LARGE SCALE GENOMIC DNA]</scope>
    <source>
        <strain evidence="3 4">Zambia</strain>
    </source>
</reference>
<proteinExistence type="predicted"/>
<protein>
    <submittedName>
        <fullName evidence="5">Fibronectin type-III domain-containing protein</fullName>
    </submittedName>
</protein>
<reference evidence="5" key="2">
    <citation type="submission" date="2023-11" db="UniProtKB">
        <authorList>
            <consortium name="WormBaseParasite"/>
        </authorList>
    </citation>
    <scope>IDENTIFICATION</scope>
</reference>